<protein>
    <submittedName>
        <fullName evidence="1">Uncharacterized protein</fullName>
    </submittedName>
</protein>
<dbReference type="Proteomes" id="UP000532936">
    <property type="component" value="Unassembled WGS sequence"/>
</dbReference>
<sequence length="42" mass="4392">MQQHFLIAELSTVAGLAATRFGMIIGATGTTTTTMPLRAGRV</sequence>
<proteinExistence type="predicted"/>
<evidence type="ECO:0000313" key="2">
    <source>
        <dbReference type="Proteomes" id="UP000532936"/>
    </source>
</evidence>
<dbReference type="AlphaFoldDB" id="A0A7W6A2H2"/>
<gene>
    <name evidence="1" type="ORF">GGR11_001557</name>
</gene>
<reference evidence="1 2" key="1">
    <citation type="submission" date="2020-08" db="EMBL/GenBank/DDBJ databases">
        <title>Genomic Encyclopedia of Type Strains, Phase IV (KMG-IV): sequencing the most valuable type-strain genomes for metagenomic binning, comparative biology and taxonomic classification.</title>
        <authorList>
            <person name="Goeker M."/>
        </authorList>
    </citation>
    <scope>NUCLEOTIDE SEQUENCE [LARGE SCALE GENOMIC DNA]</scope>
    <source>
        <strain evidence="1 2">DSM 14878</strain>
    </source>
</reference>
<accession>A0A7W6A2H2</accession>
<comment type="caution">
    <text evidence="1">The sequence shown here is derived from an EMBL/GenBank/DDBJ whole genome shotgun (WGS) entry which is preliminary data.</text>
</comment>
<evidence type="ECO:0000313" key="1">
    <source>
        <dbReference type="EMBL" id="MBB3872043.1"/>
    </source>
</evidence>
<dbReference type="EMBL" id="JACIDA010000001">
    <property type="protein sequence ID" value="MBB3872043.1"/>
    <property type="molecule type" value="Genomic_DNA"/>
</dbReference>
<name>A0A7W6A2H2_9CAUL</name>
<dbReference type="RefSeq" id="WP_281380152.1">
    <property type="nucleotide sequence ID" value="NZ_JACIDA010000001.1"/>
</dbReference>
<organism evidence="1 2">
    <name type="scientific">Brevundimonas mediterranea</name>
    <dbReference type="NCBI Taxonomy" id="74329"/>
    <lineage>
        <taxon>Bacteria</taxon>
        <taxon>Pseudomonadati</taxon>
        <taxon>Pseudomonadota</taxon>
        <taxon>Alphaproteobacteria</taxon>
        <taxon>Caulobacterales</taxon>
        <taxon>Caulobacteraceae</taxon>
        <taxon>Brevundimonas</taxon>
    </lineage>
</organism>